<dbReference type="EMBL" id="SPQU01000007">
    <property type="protein sequence ID" value="TFV38320.1"/>
    <property type="molecule type" value="Genomic_DNA"/>
</dbReference>
<keyword evidence="2" id="KW-1185">Reference proteome</keyword>
<accession>A0A4Y9L423</accession>
<dbReference type="AlphaFoldDB" id="A0A4Y9L423"/>
<evidence type="ECO:0000313" key="2">
    <source>
        <dbReference type="Proteomes" id="UP000298225"/>
    </source>
</evidence>
<evidence type="ECO:0000313" key="1">
    <source>
        <dbReference type="EMBL" id="TFV38320.1"/>
    </source>
</evidence>
<comment type="caution">
    <text evidence="1">The sequence shown here is derived from an EMBL/GenBank/DDBJ whole genome shotgun (WGS) entry which is preliminary data.</text>
</comment>
<reference evidence="1 2" key="1">
    <citation type="submission" date="2019-03" db="EMBL/GenBank/DDBJ databases">
        <title>Bradyrhizobium strains diversity isolated from Chamaecrista fasciculata.</title>
        <authorList>
            <person name="Urquiaga M.C.O."/>
            <person name="Hungria M."/>
            <person name="Delamuta J.R.M."/>
        </authorList>
    </citation>
    <scope>NUCLEOTIDE SEQUENCE [LARGE SCALE GENOMIC DNA]</scope>
    <source>
        <strain evidence="1 2">CNPSo 3424</strain>
    </source>
</reference>
<sequence length="460" mass="51871">MNSDISLSSDRGNRFYQGVAATFFANALQAVNFLGDRFLRKSHHSLSAIEDLYRHAMDSAFSVTEAFLVTGAPHASAYYPRDFAWFYPDVLDPETIMDAQDAVRRARLLDRSIRLLLEAVRADVVTTTIVPAGRGRYLGVNYFSRPSDTLLGILAGLQQMILADQRAPSYLAMSQCAHAGRLLVAEYGGDLKRAILKLASELEPFDHDGSTYLLCDARGPRSAATDTRAERRRFVTNACVHTTFVWSVQLGIVDENELKRLLGRDLVQYKKDLLRLFGRDGYVRHSLDGPEGPPASSVALDFVSVHRGFWNLNDASERALFAATADLIIAEPRFRIPSTYHFLVSADNPRNKMIHKIAAPAYQGRTSWPTFNVEFADRMLDYDEFSGSDTYRSCAQGILKDIRTATELHGGYQELISEQGLKYRTWAYNGAVAHSWFPRFLSVWRRAYGSPLLQWNDWTR</sequence>
<dbReference type="Proteomes" id="UP000298225">
    <property type="component" value="Unassembled WGS sequence"/>
</dbReference>
<name>A0A4Y9L423_9BRAD</name>
<organism evidence="1 2">
    <name type="scientific">Bradyrhizobium frederickii</name>
    <dbReference type="NCBI Taxonomy" id="2560054"/>
    <lineage>
        <taxon>Bacteria</taxon>
        <taxon>Pseudomonadati</taxon>
        <taxon>Pseudomonadota</taxon>
        <taxon>Alphaproteobacteria</taxon>
        <taxon>Hyphomicrobiales</taxon>
        <taxon>Nitrobacteraceae</taxon>
        <taxon>Bradyrhizobium</taxon>
    </lineage>
</organism>
<gene>
    <name evidence="1" type="ORF">E4K66_16585</name>
</gene>
<proteinExistence type="predicted"/>
<dbReference type="OrthoDB" id="8245836at2"/>
<dbReference type="RefSeq" id="WP_126255888.1">
    <property type="nucleotide sequence ID" value="NZ_SPQU01000007.1"/>
</dbReference>
<protein>
    <submittedName>
        <fullName evidence="1">Uncharacterized protein</fullName>
    </submittedName>
</protein>